<dbReference type="Gene3D" id="3.50.50.60">
    <property type="entry name" value="FAD/NAD(P)-binding domain"/>
    <property type="match status" value="2"/>
</dbReference>
<dbReference type="PRINTS" id="PR00469">
    <property type="entry name" value="PNDRDTASEII"/>
</dbReference>
<evidence type="ECO:0000313" key="6">
    <source>
        <dbReference type="Proteomes" id="UP000650424"/>
    </source>
</evidence>
<dbReference type="SUPFAM" id="SSF51905">
    <property type="entry name" value="FAD/NAD(P)-binding domain"/>
    <property type="match status" value="1"/>
</dbReference>
<keyword evidence="3" id="KW-1133">Transmembrane helix</keyword>
<protein>
    <submittedName>
        <fullName evidence="5">NAD(P)/FAD-dependent oxidoreductase</fullName>
    </submittedName>
</protein>
<dbReference type="PRINTS" id="PR00368">
    <property type="entry name" value="FADPNR"/>
</dbReference>
<dbReference type="Proteomes" id="UP000650424">
    <property type="component" value="Unassembled WGS sequence"/>
</dbReference>
<dbReference type="EMBL" id="JACOGF010000015">
    <property type="protein sequence ID" value="MBC3920377.1"/>
    <property type="molecule type" value="Genomic_DNA"/>
</dbReference>
<dbReference type="InterPro" id="IPR036188">
    <property type="entry name" value="FAD/NAD-bd_sf"/>
</dbReference>
<keyword evidence="3" id="KW-0472">Membrane</keyword>
<comment type="caution">
    <text evidence="5">The sequence shown here is derived from an EMBL/GenBank/DDBJ whole genome shotgun (WGS) entry which is preliminary data.</text>
</comment>
<keyword evidence="1" id="KW-0285">Flavoprotein</keyword>
<reference evidence="5 6" key="1">
    <citation type="submission" date="2020-08" db="EMBL/GenBank/DDBJ databases">
        <title>Novel species isolated from subtropical streams in China.</title>
        <authorList>
            <person name="Lu H."/>
        </authorList>
    </citation>
    <scope>NUCLEOTIDE SEQUENCE [LARGE SCALE GENOMIC DNA]</scope>
    <source>
        <strain evidence="5 6">CY18W</strain>
    </source>
</reference>
<evidence type="ECO:0000256" key="3">
    <source>
        <dbReference type="SAM" id="Phobius"/>
    </source>
</evidence>
<evidence type="ECO:0000256" key="2">
    <source>
        <dbReference type="ARBA" id="ARBA00023002"/>
    </source>
</evidence>
<evidence type="ECO:0000256" key="1">
    <source>
        <dbReference type="ARBA" id="ARBA00022630"/>
    </source>
</evidence>
<organism evidence="5 6">
    <name type="scientific">Undibacterium hunanense</name>
    <dbReference type="NCBI Taxonomy" id="2762292"/>
    <lineage>
        <taxon>Bacteria</taxon>
        <taxon>Pseudomonadati</taxon>
        <taxon>Pseudomonadota</taxon>
        <taxon>Betaproteobacteria</taxon>
        <taxon>Burkholderiales</taxon>
        <taxon>Oxalobacteraceae</taxon>
        <taxon>Undibacterium</taxon>
    </lineage>
</organism>
<name>A0ABR6ZWY7_9BURK</name>
<dbReference type="InterPro" id="IPR050097">
    <property type="entry name" value="Ferredoxin-NADP_redctase_2"/>
</dbReference>
<dbReference type="InterPro" id="IPR023753">
    <property type="entry name" value="FAD/NAD-binding_dom"/>
</dbReference>
<dbReference type="RefSeq" id="WP_186949864.1">
    <property type="nucleotide sequence ID" value="NZ_JACOGF010000015.1"/>
</dbReference>
<evidence type="ECO:0000313" key="5">
    <source>
        <dbReference type="EMBL" id="MBC3920377.1"/>
    </source>
</evidence>
<keyword evidence="3" id="KW-0812">Transmembrane</keyword>
<sequence length="313" mass="33283">MDDREKIIDCAVIGAGVAGLSAALFLGRAGLNVVVFDSGPPRIMAVAQVREYLGFDGVPPAGMLAQARAEVIRYGVTIVHAKVEQVLPLEDGFFSVSANGQTIHARTVVLATGLKDILPAVTGVGDLWGDDLRVCPCFDGYEVLDRQFVVFGLPERLAHMAAWVSMWSSHVTVVSRHEFDAAEQNKFRLLNIHVVQDEVLGLNHSDGRLISVTTTNGQKIECDATWVAMAYQAASGLAASLCDVDEYGLAKTDAGGRSSRPGVFAIGNASVSGAWAHLAHAASSGTNVGPLVTNYLLDLKLAAMQAKERELLV</sequence>
<dbReference type="Pfam" id="PF07992">
    <property type="entry name" value="Pyr_redox_2"/>
    <property type="match status" value="1"/>
</dbReference>
<proteinExistence type="predicted"/>
<feature type="transmembrane region" description="Helical" evidence="3">
    <location>
        <begin position="7"/>
        <end position="26"/>
    </location>
</feature>
<gene>
    <name evidence="5" type="ORF">H8L32_23135</name>
</gene>
<keyword evidence="2" id="KW-0560">Oxidoreductase</keyword>
<keyword evidence="6" id="KW-1185">Reference proteome</keyword>
<evidence type="ECO:0000259" key="4">
    <source>
        <dbReference type="Pfam" id="PF07992"/>
    </source>
</evidence>
<dbReference type="PANTHER" id="PTHR48105">
    <property type="entry name" value="THIOREDOXIN REDUCTASE 1-RELATED-RELATED"/>
    <property type="match status" value="1"/>
</dbReference>
<accession>A0ABR6ZWY7</accession>
<feature type="domain" description="FAD/NAD(P)-binding" evidence="4">
    <location>
        <begin position="9"/>
        <end position="282"/>
    </location>
</feature>